<feature type="compositionally biased region" description="Polar residues" evidence="1">
    <location>
        <begin position="199"/>
        <end position="222"/>
    </location>
</feature>
<keyword evidence="2" id="KW-0732">Signal</keyword>
<organism evidence="3 4">
    <name type="scientific">Kwoniella heveanensis BCC8398</name>
    <dbReference type="NCBI Taxonomy" id="1296120"/>
    <lineage>
        <taxon>Eukaryota</taxon>
        <taxon>Fungi</taxon>
        <taxon>Dikarya</taxon>
        <taxon>Basidiomycota</taxon>
        <taxon>Agaricomycotina</taxon>
        <taxon>Tremellomycetes</taxon>
        <taxon>Tremellales</taxon>
        <taxon>Cryptococcaceae</taxon>
        <taxon>Kwoniella</taxon>
    </lineage>
</organism>
<feature type="compositionally biased region" description="Low complexity" evidence="1">
    <location>
        <begin position="268"/>
        <end position="283"/>
    </location>
</feature>
<dbReference type="Proteomes" id="UP000092666">
    <property type="component" value="Unassembled WGS sequence"/>
</dbReference>
<reference evidence="4" key="2">
    <citation type="submission" date="2013-12" db="EMBL/GenBank/DDBJ databases">
        <title>Evolution of pathogenesis and genome organization in the Tremellales.</title>
        <authorList>
            <person name="Cuomo C."/>
            <person name="Litvintseva A."/>
            <person name="Heitman J."/>
            <person name="Chen Y."/>
            <person name="Sun S."/>
            <person name="Springer D."/>
            <person name="Dromer F."/>
            <person name="Young S."/>
            <person name="Zeng Q."/>
            <person name="Chapman S."/>
            <person name="Gujja S."/>
            <person name="Saif S."/>
            <person name="Birren B."/>
        </authorList>
    </citation>
    <scope>NUCLEOTIDE SEQUENCE [LARGE SCALE GENOMIC DNA]</scope>
    <source>
        <strain evidence="4">BCC8398</strain>
    </source>
</reference>
<evidence type="ECO:0000313" key="4">
    <source>
        <dbReference type="Proteomes" id="UP000092666"/>
    </source>
</evidence>
<feature type="region of interest" description="Disordered" evidence="1">
    <location>
        <begin position="152"/>
        <end position="332"/>
    </location>
</feature>
<protein>
    <recommendedName>
        <fullName evidence="5">Extracellular membrane protein CFEM domain-containing protein</fullName>
    </recommendedName>
</protein>
<accession>A0A1B9GVD1</accession>
<feature type="chain" id="PRO_5008627425" description="Extracellular membrane protein CFEM domain-containing protein" evidence="2">
    <location>
        <begin position="30"/>
        <end position="719"/>
    </location>
</feature>
<feature type="signal peptide" evidence="2">
    <location>
        <begin position="1"/>
        <end position="29"/>
    </location>
</feature>
<evidence type="ECO:0000313" key="3">
    <source>
        <dbReference type="EMBL" id="OCF34865.1"/>
    </source>
</evidence>
<keyword evidence="4" id="KW-1185">Reference proteome</keyword>
<feature type="region of interest" description="Disordered" evidence="1">
    <location>
        <begin position="94"/>
        <end position="121"/>
    </location>
</feature>
<gene>
    <name evidence="3" type="ORF">I316_03411</name>
</gene>
<evidence type="ECO:0000256" key="2">
    <source>
        <dbReference type="SAM" id="SignalP"/>
    </source>
</evidence>
<sequence>MAELGVSSQNSVGLLAFILPILASIQALAHVPPTSCSKTTFVPLVTLPTASTKTCRRPPYSPPRPSSVIAGVQGSHSWTWTSAASSAVVTPVDTTPSATETVPSSADDVLSSSETVSGGEYQDEIQGVDKTWVEPSSSAVIEVEQGAILTSTSSIWGQEQEQTSTSDYYDDQDQNWTDASESYNTEAPTITSEPAYIPNSETQSLPSTSPGQEVNTYASEGYSSEAYDEEDQVSVSDTSQGTEIRESVWEPASSTASTFEPPSDDLYSSPPATPLSSPADSPAEYASASSQPPVMTTSPPATSNAANSPPFSPTMPTSSAVASPSSSADSSLSAVYAPDGNGTTNCTAPGGGCVLFLTYIAECTTDACACNLTYPAQVCAQCIASDRAVEEYNSFLYACKAKGFVQPSQTIDVECKETGTISAGEGDSTEGENGQLQGIFAIPGNETNIQAIQSNNSPSKVGVSLTAEQSTALEHLGGSNVSESVVAAVQTDENGHTIPLSGYLTDMTGGLISPTGSVGILSATGSAGGALSSQALNSTHAFFETAIEPGCEYQCADWLDLAQSCTDDTCICTTEALGSASACSACIGQKGEINETGRMSVYSEYASSCRSIQDPFASSSVSGLGANGALAAIGITSGSSPTAPPSATISKSGIISGAANPFITDSDTTTKRKGTVTAEEVNGIATVTLGPDNAASRIESPLGAGLMSLAIAAVLIVVA</sequence>
<feature type="compositionally biased region" description="Polar residues" evidence="1">
    <location>
        <begin position="233"/>
        <end position="242"/>
    </location>
</feature>
<evidence type="ECO:0000256" key="1">
    <source>
        <dbReference type="SAM" id="MobiDB-lite"/>
    </source>
</evidence>
<evidence type="ECO:0008006" key="5">
    <source>
        <dbReference type="Google" id="ProtNLM"/>
    </source>
</evidence>
<name>A0A1B9GVD1_9TREE</name>
<dbReference type="EMBL" id="KV700123">
    <property type="protein sequence ID" value="OCF34865.1"/>
    <property type="molecule type" value="Genomic_DNA"/>
</dbReference>
<feature type="compositionally biased region" description="Polar residues" evidence="1">
    <location>
        <begin position="152"/>
        <end position="167"/>
    </location>
</feature>
<feature type="compositionally biased region" description="Low complexity" evidence="1">
    <location>
        <begin position="296"/>
        <end position="332"/>
    </location>
</feature>
<feature type="compositionally biased region" description="Polar residues" evidence="1">
    <location>
        <begin position="174"/>
        <end position="192"/>
    </location>
</feature>
<dbReference type="OrthoDB" id="2565177at2759"/>
<dbReference type="STRING" id="1296120.A0A1B9GVD1"/>
<feature type="compositionally biased region" description="Polar residues" evidence="1">
    <location>
        <begin position="100"/>
        <end position="116"/>
    </location>
</feature>
<reference evidence="3 4" key="1">
    <citation type="submission" date="2013-07" db="EMBL/GenBank/DDBJ databases">
        <title>The Genome Sequence of Cryptococcus heveanensis BCC8398.</title>
        <authorList>
            <consortium name="The Broad Institute Genome Sequencing Platform"/>
            <person name="Cuomo C."/>
            <person name="Litvintseva A."/>
            <person name="Chen Y."/>
            <person name="Heitman J."/>
            <person name="Sun S."/>
            <person name="Springer D."/>
            <person name="Dromer F."/>
            <person name="Young S.K."/>
            <person name="Zeng Q."/>
            <person name="Gargeya S."/>
            <person name="Fitzgerald M."/>
            <person name="Abouelleil A."/>
            <person name="Alvarado L."/>
            <person name="Berlin A.M."/>
            <person name="Chapman S.B."/>
            <person name="Dewar J."/>
            <person name="Goldberg J."/>
            <person name="Griggs A."/>
            <person name="Gujja S."/>
            <person name="Hansen M."/>
            <person name="Howarth C."/>
            <person name="Imamovic A."/>
            <person name="Larimer J."/>
            <person name="McCowan C."/>
            <person name="Murphy C."/>
            <person name="Pearson M."/>
            <person name="Priest M."/>
            <person name="Roberts A."/>
            <person name="Saif S."/>
            <person name="Shea T."/>
            <person name="Sykes S."/>
            <person name="Wortman J."/>
            <person name="Nusbaum C."/>
            <person name="Birren B."/>
        </authorList>
    </citation>
    <scope>NUCLEOTIDE SEQUENCE [LARGE SCALE GENOMIC DNA]</scope>
    <source>
        <strain evidence="3 4">BCC8398</strain>
    </source>
</reference>
<dbReference type="AlphaFoldDB" id="A0A1B9GVD1"/>
<proteinExistence type="predicted"/>